<dbReference type="OrthoDB" id="5373615at2759"/>
<keyword evidence="4" id="KW-1185">Reference proteome</keyword>
<evidence type="ECO:0000313" key="4">
    <source>
        <dbReference type="Proteomes" id="UP000193498"/>
    </source>
</evidence>
<evidence type="ECO:0000259" key="2">
    <source>
        <dbReference type="PROSITE" id="PS51673"/>
    </source>
</evidence>
<reference evidence="3 4" key="1">
    <citation type="submission" date="2016-07" db="EMBL/GenBank/DDBJ databases">
        <title>Pervasive Adenine N6-methylation of Active Genes in Fungi.</title>
        <authorList>
            <consortium name="DOE Joint Genome Institute"/>
            <person name="Mondo S.J."/>
            <person name="Dannebaum R.O."/>
            <person name="Kuo R.C."/>
            <person name="Labutti K."/>
            <person name="Haridas S."/>
            <person name="Kuo A."/>
            <person name="Salamov A."/>
            <person name="Ahrendt S.R."/>
            <person name="Lipzen A."/>
            <person name="Sullivan W."/>
            <person name="Andreopoulos W.B."/>
            <person name="Clum A."/>
            <person name="Lindquist E."/>
            <person name="Daum C."/>
            <person name="Ramamoorthy G.K."/>
            <person name="Gryganskyi A."/>
            <person name="Culley D."/>
            <person name="Magnuson J.K."/>
            <person name="James T.Y."/>
            <person name="O'Malley M.A."/>
            <person name="Stajich J.E."/>
            <person name="Spatafora J.W."/>
            <person name="Visel A."/>
            <person name="Grigoriev I.V."/>
        </authorList>
    </citation>
    <scope>NUCLEOTIDE SEQUENCE [LARGE SCALE GENOMIC DNA]</scope>
    <source>
        <strain evidence="3 4">CBS 931.73</strain>
    </source>
</reference>
<dbReference type="PROSITE" id="PS51673">
    <property type="entry name" value="SUZ"/>
    <property type="match status" value="1"/>
</dbReference>
<dbReference type="PANTHER" id="PTHR31796">
    <property type="entry name" value="SUZ DOMAIN-CONTAINING PROTEIN 1"/>
    <property type="match status" value="1"/>
</dbReference>
<dbReference type="InterPro" id="IPR024771">
    <property type="entry name" value="SUZ"/>
</dbReference>
<dbReference type="Pfam" id="PF12752">
    <property type="entry name" value="SUZ"/>
    <property type="match status" value="1"/>
</dbReference>
<dbReference type="Proteomes" id="UP000193498">
    <property type="component" value="Unassembled WGS sequence"/>
</dbReference>
<feature type="domain" description="SUZ" evidence="2">
    <location>
        <begin position="37"/>
        <end position="105"/>
    </location>
</feature>
<feature type="region of interest" description="Disordered" evidence="1">
    <location>
        <begin position="67"/>
        <end position="86"/>
    </location>
</feature>
<protein>
    <recommendedName>
        <fullName evidence="2">SUZ domain-containing protein</fullName>
    </recommendedName>
</protein>
<dbReference type="InParanoid" id="A0A1Y1Z8P9"/>
<evidence type="ECO:0000256" key="1">
    <source>
        <dbReference type="SAM" id="MobiDB-lite"/>
    </source>
</evidence>
<dbReference type="EMBL" id="MCFE01000016">
    <property type="protein sequence ID" value="ORY06484.1"/>
    <property type="molecule type" value="Genomic_DNA"/>
</dbReference>
<gene>
    <name evidence="3" type="ORF">K493DRAFT_310597</name>
</gene>
<comment type="caution">
    <text evidence="3">The sequence shown here is derived from an EMBL/GenBank/DDBJ whole genome shotgun (WGS) entry which is preliminary data.</text>
</comment>
<feature type="region of interest" description="Disordered" evidence="1">
    <location>
        <begin position="1"/>
        <end position="33"/>
    </location>
</feature>
<organism evidence="3 4">
    <name type="scientific">Basidiobolus meristosporus CBS 931.73</name>
    <dbReference type="NCBI Taxonomy" id="1314790"/>
    <lineage>
        <taxon>Eukaryota</taxon>
        <taxon>Fungi</taxon>
        <taxon>Fungi incertae sedis</taxon>
        <taxon>Zoopagomycota</taxon>
        <taxon>Entomophthoromycotina</taxon>
        <taxon>Basidiobolomycetes</taxon>
        <taxon>Basidiobolales</taxon>
        <taxon>Basidiobolaceae</taxon>
        <taxon>Basidiobolus</taxon>
    </lineage>
</organism>
<evidence type="ECO:0000313" key="3">
    <source>
        <dbReference type="EMBL" id="ORY06484.1"/>
    </source>
</evidence>
<feature type="region of interest" description="Disordered" evidence="1">
    <location>
        <begin position="101"/>
        <end position="124"/>
    </location>
</feature>
<sequence>MSEEPWDDWEAAEDAGFDPKPIANQDEEKKNHEIWKKANSYGPVEVVHNNDLRTGYVEPVKILRRANNSAPKKDMTDTVSSRVKTMEERKAEYEAARSKIFGTEKSDAGPTSVATSGANRIPKK</sequence>
<proteinExistence type="predicted"/>
<feature type="compositionally biased region" description="Acidic residues" evidence="1">
    <location>
        <begin position="1"/>
        <end position="16"/>
    </location>
</feature>
<dbReference type="AlphaFoldDB" id="A0A1Y1Z8P9"/>
<accession>A0A1Y1Z8P9</accession>
<dbReference type="InterPro" id="IPR039228">
    <property type="entry name" value="SZRD1"/>
</dbReference>
<dbReference type="STRING" id="1314790.A0A1Y1Z8P9"/>
<dbReference type="PANTHER" id="PTHR31796:SF2">
    <property type="entry name" value="SUZ DOMAIN-CONTAINING PROTEIN 1"/>
    <property type="match status" value="1"/>
</dbReference>
<name>A0A1Y1Z8P9_9FUNG</name>